<dbReference type="AlphaFoldDB" id="A0A5E4NGE8"/>
<feature type="compositionally biased region" description="Basic and acidic residues" evidence="1">
    <location>
        <begin position="41"/>
        <end position="56"/>
    </location>
</feature>
<name>A0A5E4NGE8_9HEMI</name>
<protein>
    <submittedName>
        <fullName evidence="2">Uncharacterized protein</fullName>
    </submittedName>
</protein>
<proteinExistence type="predicted"/>
<evidence type="ECO:0000313" key="3">
    <source>
        <dbReference type="Proteomes" id="UP000325440"/>
    </source>
</evidence>
<keyword evidence="3" id="KW-1185">Reference proteome</keyword>
<evidence type="ECO:0000313" key="2">
    <source>
        <dbReference type="EMBL" id="VVC43848.1"/>
    </source>
</evidence>
<gene>
    <name evidence="2" type="ORF">CINCED_3A001010</name>
</gene>
<accession>A0A5E4NGE8</accession>
<dbReference type="Proteomes" id="UP000325440">
    <property type="component" value="Unassembled WGS sequence"/>
</dbReference>
<evidence type="ECO:0000256" key="1">
    <source>
        <dbReference type="SAM" id="MobiDB-lite"/>
    </source>
</evidence>
<feature type="region of interest" description="Disordered" evidence="1">
    <location>
        <begin position="32"/>
        <end position="56"/>
    </location>
</feature>
<reference evidence="2 3" key="1">
    <citation type="submission" date="2019-08" db="EMBL/GenBank/DDBJ databases">
        <authorList>
            <person name="Alioto T."/>
            <person name="Alioto T."/>
            <person name="Gomez Garrido J."/>
        </authorList>
    </citation>
    <scope>NUCLEOTIDE SEQUENCE [LARGE SCALE GENOMIC DNA]</scope>
</reference>
<dbReference type="EMBL" id="CABPRJ010002373">
    <property type="protein sequence ID" value="VVC43848.1"/>
    <property type="molecule type" value="Genomic_DNA"/>
</dbReference>
<organism evidence="2 3">
    <name type="scientific">Cinara cedri</name>
    <dbReference type="NCBI Taxonomy" id="506608"/>
    <lineage>
        <taxon>Eukaryota</taxon>
        <taxon>Metazoa</taxon>
        <taxon>Ecdysozoa</taxon>
        <taxon>Arthropoda</taxon>
        <taxon>Hexapoda</taxon>
        <taxon>Insecta</taxon>
        <taxon>Pterygota</taxon>
        <taxon>Neoptera</taxon>
        <taxon>Paraneoptera</taxon>
        <taxon>Hemiptera</taxon>
        <taxon>Sternorrhyncha</taxon>
        <taxon>Aphidomorpha</taxon>
        <taxon>Aphidoidea</taxon>
        <taxon>Aphididae</taxon>
        <taxon>Lachninae</taxon>
        <taxon>Cinara</taxon>
    </lineage>
</organism>
<sequence>MSADKFVIKQLKSINSNAKLFKRKHIRNKQLKQVESTDQLEETKRQDNLSNGHDKELDDSINAIENWKETNTHVSRKRLSLRNICPFNAVTVLITVAYTDNPMYQKFVDESINNDFLQFSKNLVATEPTDTIYKNLVSLLQKVFLADSGVTDTKIINTEYNLGFSYEKIVQ</sequence>